<organism evidence="1 2">
    <name type="scientific">Gordonibacter pamelaeae</name>
    <dbReference type="NCBI Taxonomy" id="471189"/>
    <lineage>
        <taxon>Bacteria</taxon>
        <taxon>Bacillati</taxon>
        <taxon>Actinomycetota</taxon>
        <taxon>Coriobacteriia</taxon>
        <taxon>Eggerthellales</taxon>
        <taxon>Eggerthellaceae</taxon>
        <taxon>Gordonibacter</taxon>
    </lineage>
</organism>
<sequence length="155" mass="15541">MKKVLGALLALLAVVVLVGVGVVVFSNTSLGPVSDAAQGAKAAVANAAMDATDLKGQVKSAIDERKDDIAAATGLTADQVDALVAELDIDSWQAAALPAGAVESGTVDGSYAGIDGTITTYDDPGYVTISAYGQNVTLAVPESAQAYLPYLALAQ</sequence>
<dbReference type="GeneID" id="78358873"/>
<name>A0A369M3Z2_9ACTN</name>
<dbReference type="AlphaFoldDB" id="A0A369M3Z2"/>
<keyword evidence="2" id="KW-1185">Reference proteome</keyword>
<dbReference type="EMBL" id="PPTS01000002">
    <property type="protein sequence ID" value="RDB66350.1"/>
    <property type="molecule type" value="Genomic_DNA"/>
</dbReference>
<reference evidence="1 2" key="1">
    <citation type="journal article" date="2018" name="Elife">
        <title>Discovery and characterization of a prevalent human gut bacterial enzyme sufficient for the inactivation of a family of plant toxins.</title>
        <authorList>
            <person name="Koppel N."/>
            <person name="Bisanz J.E."/>
            <person name="Pandelia M.E."/>
            <person name="Turnbaugh P.J."/>
            <person name="Balskus E.P."/>
        </authorList>
    </citation>
    <scope>NUCLEOTIDE SEQUENCE [LARGE SCALE GENOMIC DNA]</scope>
    <source>
        <strain evidence="1 2">3C</strain>
    </source>
</reference>
<protein>
    <submittedName>
        <fullName evidence="1">Uncharacterized protein</fullName>
    </submittedName>
</protein>
<evidence type="ECO:0000313" key="1">
    <source>
        <dbReference type="EMBL" id="RDB66350.1"/>
    </source>
</evidence>
<proteinExistence type="predicted"/>
<dbReference type="OrthoDB" id="3176775at2"/>
<evidence type="ECO:0000313" key="2">
    <source>
        <dbReference type="Proteomes" id="UP000254000"/>
    </source>
</evidence>
<comment type="caution">
    <text evidence="1">The sequence shown here is derived from an EMBL/GenBank/DDBJ whole genome shotgun (WGS) entry which is preliminary data.</text>
</comment>
<dbReference type="Proteomes" id="UP000254000">
    <property type="component" value="Unassembled WGS sequence"/>
</dbReference>
<dbReference type="RefSeq" id="WP_015540345.1">
    <property type="nucleotide sequence ID" value="NZ_CABMMS010000002.1"/>
</dbReference>
<gene>
    <name evidence="1" type="ORF">C1877_03985</name>
</gene>
<accession>A0A369M3Z2</accession>